<dbReference type="Proteomes" id="UP000054566">
    <property type="component" value="Unassembled WGS sequence"/>
</dbReference>
<evidence type="ECO:0000313" key="1">
    <source>
        <dbReference type="EMBL" id="KNC36826.1"/>
    </source>
</evidence>
<sequence length="284" mass="34224">MVMMLYMKETKKTDNIEIPLKDNDIMINNSYNDSLINYNKYFVKEHEYNNINNNNKIEENLKIKNSYDTSSKQNYKENNMFHDVDNFTSLLLHINNYNEKDFMNFKNEDYTLNKEIYFNECKYVKEIKNIDQDNTKELGIVLQNDDQISESDMRTKKMIYSIFIKEEETKKNKNLENICYTNEQEKYNNLSIINQKQNITMDIIKNVDELSFDNMEQMNIKINDNQMYNEQVMDNMEDRIEKINILTNDNIQNGIHNNNNNIIEEKQSLKDNNYEEKKKKKGIQ</sequence>
<organism evidence="1 2">
    <name type="scientific">Plasmodium falciparum RAJ116</name>
    <dbReference type="NCBI Taxonomy" id="580058"/>
    <lineage>
        <taxon>Eukaryota</taxon>
        <taxon>Sar</taxon>
        <taxon>Alveolata</taxon>
        <taxon>Apicomplexa</taxon>
        <taxon>Aconoidasida</taxon>
        <taxon>Haemosporida</taxon>
        <taxon>Plasmodiidae</taxon>
        <taxon>Plasmodium</taxon>
        <taxon>Plasmodium (Laverania)</taxon>
    </lineage>
</organism>
<dbReference type="AlphaFoldDB" id="A0A0L0CX71"/>
<evidence type="ECO:0000313" key="2">
    <source>
        <dbReference type="Proteomes" id="UP000054566"/>
    </source>
</evidence>
<accession>A0A0L0CX71</accession>
<protein>
    <submittedName>
        <fullName evidence="1">Uncharacterized protein</fullName>
    </submittedName>
</protein>
<proteinExistence type="predicted"/>
<reference evidence="2" key="2">
    <citation type="submission" date="2015-07" db="EMBL/GenBank/DDBJ databases">
        <title>The genome sequence of Plasmodium falciparum RAJ116.</title>
        <authorList>
            <consortium name="The Broad Institute Genome Sequencing Platform"/>
            <person name="Volkman S.K."/>
            <person name="Neafsey D.E."/>
            <person name="Dash A.P."/>
            <person name="Chitnis C.E."/>
            <person name="Hartl D.L."/>
            <person name="Young S.K."/>
            <person name="Kodira C.D."/>
            <person name="Zeng Q."/>
            <person name="Koehrsen M."/>
            <person name="Godfrey P."/>
            <person name="Alvarado L."/>
            <person name="Berlin A."/>
            <person name="Borenstein D."/>
            <person name="Chen Z."/>
            <person name="Engels R."/>
            <person name="Freedman E."/>
            <person name="Gellesch M."/>
            <person name="Goldberg J."/>
            <person name="Griggs A."/>
            <person name="Gujja S."/>
            <person name="Heiman D."/>
            <person name="Hepburn T."/>
            <person name="Howarth C."/>
            <person name="Jen D."/>
            <person name="Larson L."/>
            <person name="Lewis B."/>
            <person name="Mehta T."/>
            <person name="Park D."/>
            <person name="Pearson M."/>
            <person name="Roberts A."/>
            <person name="Saif S."/>
            <person name="Shea T."/>
            <person name="Shenoy N."/>
            <person name="Sisk P."/>
            <person name="Stolte C."/>
            <person name="Sykes S."/>
            <person name="Walk T."/>
            <person name="White J."/>
            <person name="Yandava C."/>
            <person name="Wirth D.F."/>
            <person name="Nusbaum C."/>
            <person name="Birren B."/>
        </authorList>
    </citation>
    <scope>NUCLEOTIDE SEQUENCE [LARGE SCALE GENOMIC DNA]</scope>
    <source>
        <strain evidence="2">RAJ116</strain>
    </source>
</reference>
<reference evidence="2" key="1">
    <citation type="submission" date="2015-07" db="EMBL/GenBank/DDBJ databases">
        <title>Annotation of Plasmodium falciparum RAJ116.</title>
        <authorList>
            <consortium name="The Broad Institute Genome Sequencing Platform"/>
            <person name="Volkman S.K."/>
            <person name="Neafsey D.E."/>
            <person name="Dash A.P."/>
            <person name="Chitnis C.E."/>
            <person name="Hartl D.L."/>
            <person name="Young S.K."/>
            <person name="Zeng Q."/>
            <person name="Koehrsen M."/>
            <person name="Alvarado L."/>
            <person name="Berlin A."/>
            <person name="Borenstein D."/>
            <person name="Chapman S.B."/>
            <person name="Chen Z."/>
            <person name="Engels R."/>
            <person name="Freedman E."/>
            <person name="Gellesch M."/>
            <person name="Goldberg J."/>
            <person name="Griggs A."/>
            <person name="Gujja S."/>
            <person name="Heilman E.R."/>
            <person name="Heiman D.I."/>
            <person name="Howarth C."/>
            <person name="Jen D."/>
            <person name="Larson L."/>
            <person name="Mehta T."/>
            <person name="Neiman D."/>
            <person name="Park D."/>
            <person name="Pearson M."/>
            <person name="Roberts A."/>
            <person name="Saif S."/>
            <person name="Shea T."/>
            <person name="Shenoy N."/>
            <person name="Sisk P."/>
            <person name="Stolte C."/>
            <person name="Sykes S."/>
            <person name="Walk T."/>
            <person name="White J."/>
            <person name="Yandava C."/>
            <person name="Haas B."/>
            <person name="Henn M.R."/>
            <person name="Nusbaum C."/>
            <person name="Birren B."/>
        </authorList>
    </citation>
    <scope>NUCLEOTIDE SEQUENCE [LARGE SCALE GENOMIC DNA]</scope>
    <source>
        <strain evidence="2">RAJ116</strain>
    </source>
</reference>
<name>A0A0L0CX71_PLAFA</name>
<gene>
    <name evidence="1" type="ORF">PFLG_01554</name>
</gene>
<dbReference type="EMBL" id="GG664273">
    <property type="protein sequence ID" value="KNC36826.1"/>
    <property type="molecule type" value="Genomic_DNA"/>
</dbReference>